<organism evidence="8 9">
    <name type="scientific">Pendulispora albinea</name>
    <dbReference type="NCBI Taxonomy" id="2741071"/>
    <lineage>
        <taxon>Bacteria</taxon>
        <taxon>Pseudomonadati</taxon>
        <taxon>Myxococcota</taxon>
        <taxon>Myxococcia</taxon>
        <taxon>Myxococcales</taxon>
        <taxon>Sorangiineae</taxon>
        <taxon>Pendulisporaceae</taxon>
        <taxon>Pendulispora</taxon>
    </lineage>
</organism>
<feature type="transmembrane region" description="Helical" evidence="6">
    <location>
        <begin position="6"/>
        <end position="29"/>
    </location>
</feature>
<feature type="transmembrane region" description="Helical" evidence="6">
    <location>
        <begin position="280"/>
        <end position="304"/>
    </location>
</feature>
<dbReference type="InterPro" id="IPR018076">
    <property type="entry name" value="T2SS_GspF_dom"/>
</dbReference>
<dbReference type="Pfam" id="PF00482">
    <property type="entry name" value="T2SSF"/>
    <property type="match status" value="1"/>
</dbReference>
<dbReference type="Proteomes" id="UP001370348">
    <property type="component" value="Chromosome"/>
</dbReference>
<evidence type="ECO:0000313" key="9">
    <source>
        <dbReference type="Proteomes" id="UP001370348"/>
    </source>
</evidence>
<name>A0ABZ2LQE7_9BACT</name>
<gene>
    <name evidence="8" type="ORF">LZC94_30225</name>
</gene>
<evidence type="ECO:0000256" key="3">
    <source>
        <dbReference type="ARBA" id="ARBA00022692"/>
    </source>
</evidence>
<feature type="transmembrane region" description="Helical" evidence="6">
    <location>
        <begin position="105"/>
        <end position="123"/>
    </location>
</feature>
<protein>
    <submittedName>
        <fullName evidence="8">Type II secretion system F family protein</fullName>
    </submittedName>
</protein>
<accession>A0ABZ2LQE7</accession>
<evidence type="ECO:0000313" key="8">
    <source>
        <dbReference type="EMBL" id="WXB12118.1"/>
    </source>
</evidence>
<keyword evidence="4 6" id="KW-1133">Transmembrane helix</keyword>
<reference evidence="8 9" key="1">
    <citation type="submission" date="2021-12" db="EMBL/GenBank/DDBJ databases">
        <title>Discovery of the Pendulisporaceae a myxobacterial family with distinct sporulation behavior and unique specialized metabolism.</title>
        <authorList>
            <person name="Garcia R."/>
            <person name="Popoff A."/>
            <person name="Bader C.D."/>
            <person name="Loehr J."/>
            <person name="Walesch S."/>
            <person name="Walt C."/>
            <person name="Boldt J."/>
            <person name="Bunk B."/>
            <person name="Haeckl F.J.F.P.J."/>
            <person name="Gunesch A.P."/>
            <person name="Birkelbach J."/>
            <person name="Nuebel U."/>
            <person name="Pietschmann T."/>
            <person name="Bach T."/>
            <person name="Mueller R."/>
        </authorList>
    </citation>
    <scope>NUCLEOTIDE SEQUENCE [LARGE SCALE GENOMIC DNA]</scope>
    <source>
        <strain evidence="8 9">MSr11954</strain>
    </source>
</reference>
<evidence type="ECO:0000259" key="7">
    <source>
        <dbReference type="Pfam" id="PF00482"/>
    </source>
</evidence>
<keyword evidence="9" id="KW-1185">Reference proteome</keyword>
<comment type="subcellular location">
    <subcellularLocation>
        <location evidence="1">Cell membrane</location>
        <topology evidence="1">Multi-pass membrane protein</topology>
    </subcellularLocation>
</comment>
<keyword evidence="2" id="KW-1003">Cell membrane</keyword>
<evidence type="ECO:0000256" key="6">
    <source>
        <dbReference type="SAM" id="Phobius"/>
    </source>
</evidence>
<evidence type="ECO:0000256" key="1">
    <source>
        <dbReference type="ARBA" id="ARBA00004651"/>
    </source>
</evidence>
<feature type="domain" description="Type II secretion system protein GspF" evidence="7">
    <location>
        <begin position="167"/>
        <end position="295"/>
    </location>
</feature>
<keyword evidence="5 6" id="KW-0472">Membrane</keyword>
<proteinExistence type="predicted"/>
<keyword evidence="3 6" id="KW-0812">Transmembrane</keyword>
<sequence>MDPIILFGAGLASVAAIALVLGLRAFAFAPRDAVLERAKRVTRAPASEAGPVAPEEGAAWESLLGSLGGLARPKEANEMGRVRKTLVHAGIRDEHAVETFFGAKMALALALGGGLLVSSALLPAPIPRVRMLVIVLLSVGFYAPNVWLQARVQSRQTALARSLADTLDLIVTCVEAGLGLDAALARIAREIELSAPELASELRQTTMEIHAGVARAAAFRRLAERTGVEELRVLSAIVIQTEMFGTAVGQALRTHAASMRTRRSHRAEEKAATASVKMMLPLIACILPSLFCVILGPAIVRIVTSLSPALRHPS</sequence>
<evidence type="ECO:0000256" key="2">
    <source>
        <dbReference type="ARBA" id="ARBA00022475"/>
    </source>
</evidence>
<dbReference type="EMBL" id="CP089984">
    <property type="protein sequence ID" value="WXB12118.1"/>
    <property type="molecule type" value="Genomic_DNA"/>
</dbReference>
<evidence type="ECO:0000256" key="4">
    <source>
        <dbReference type="ARBA" id="ARBA00022989"/>
    </source>
</evidence>
<dbReference type="PANTHER" id="PTHR35007">
    <property type="entry name" value="INTEGRAL MEMBRANE PROTEIN-RELATED"/>
    <property type="match status" value="1"/>
</dbReference>
<evidence type="ECO:0000256" key="5">
    <source>
        <dbReference type="ARBA" id="ARBA00023136"/>
    </source>
</evidence>
<feature type="transmembrane region" description="Helical" evidence="6">
    <location>
        <begin position="129"/>
        <end position="148"/>
    </location>
</feature>
<dbReference type="RefSeq" id="WP_394821737.1">
    <property type="nucleotide sequence ID" value="NZ_CP089984.1"/>
</dbReference>
<dbReference type="PANTHER" id="PTHR35007:SF2">
    <property type="entry name" value="PILUS ASSEMBLE PROTEIN"/>
    <property type="match status" value="1"/>
</dbReference>